<comment type="catalytic activity">
    <reaction evidence="10 11">
        <text>5-[(5-phospho-1-deoxy-D-ribulos-1-ylimino)methylamino]-1-(5-phospho-beta-D-ribosyl)imidazole-4-carboxamide + L-glutamine = D-erythro-1-(imidazol-4-yl)glycerol 3-phosphate + 5-amino-1-(5-phospho-beta-D-ribosyl)imidazole-4-carboxamide + L-glutamate + H(+)</text>
        <dbReference type="Rhea" id="RHEA:24793"/>
        <dbReference type="ChEBI" id="CHEBI:15378"/>
        <dbReference type="ChEBI" id="CHEBI:29985"/>
        <dbReference type="ChEBI" id="CHEBI:58278"/>
        <dbReference type="ChEBI" id="CHEBI:58359"/>
        <dbReference type="ChEBI" id="CHEBI:58475"/>
        <dbReference type="ChEBI" id="CHEBI:58525"/>
        <dbReference type="EC" id="4.3.2.10"/>
    </reaction>
</comment>
<gene>
    <name evidence="11 13" type="primary">hisF</name>
    <name evidence="13" type="ORF">HA254_03215</name>
</gene>
<dbReference type="Proteomes" id="UP000565078">
    <property type="component" value="Unassembled WGS sequence"/>
</dbReference>
<dbReference type="AlphaFoldDB" id="A0A7J4IVV9"/>
<keyword evidence="5 11" id="KW-0963">Cytoplasm</keyword>
<dbReference type="HAMAP" id="MF_01013">
    <property type="entry name" value="HisF"/>
    <property type="match status" value="1"/>
</dbReference>
<evidence type="ECO:0000256" key="12">
    <source>
        <dbReference type="RuleBase" id="RU003657"/>
    </source>
</evidence>
<dbReference type="GO" id="GO:0005737">
    <property type="term" value="C:cytoplasm"/>
    <property type="evidence" value="ECO:0007669"/>
    <property type="project" value="UniProtKB-SubCell"/>
</dbReference>
<dbReference type="SUPFAM" id="SSF51366">
    <property type="entry name" value="Ribulose-phoshate binding barrel"/>
    <property type="match status" value="1"/>
</dbReference>
<organism evidence="13 14">
    <name type="scientific">Candidatus Iainarchaeum sp</name>
    <dbReference type="NCBI Taxonomy" id="3101447"/>
    <lineage>
        <taxon>Archaea</taxon>
        <taxon>Candidatus Iainarchaeota</taxon>
        <taxon>Candidatus Iainarchaeia</taxon>
        <taxon>Candidatus Iainarchaeales</taxon>
        <taxon>Candidatus Iainarchaeaceae</taxon>
        <taxon>Candidatus Iainarchaeum</taxon>
    </lineage>
</organism>
<evidence type="ECO:0000256" key="7">
    <source>
        <dbReference type="ARBA" id="ARBA00023102"/>
    </source>
</evidence>
<dbReference type="InterPro" id="IPR013785">
    <property type="entry name" value="Aldolase_TIM"/>
</dbReference>
<dbReference type="InterPro" id="IPR050064">
    <property type="entry name" value="IGPS_HisA/HisF"/>
</dbReference>
<comment type="similarity">
    <text evidence="3 11 12">Belongs to the HisA/HisF family.</text>
</comment>
<evidence type="ECO:0000256" key="3">
    <source>
        <dbReference type="ARBA" id="ARBA00009667"/>
    </source>
</evidence>
<evidence type="ECO:0000313" key="14">
    <source>
        <dbReference type="Proteomes" id="UP000565078"/>
    </source>
</evidence>
<evidence type="ECO:0000256" key="11">
    <source>
        <dbReference type="HAMAP-Rule" id="MF_01013"/>
    </source>
</evidence>
<dbReference type="GO" id="GO:0000105">
    <property type="term" value="P:L-histidine biosynthetic process"/>
    <property type="evidence" value="ECO:0007669"/>
    <property type="project" value="UniProtKB-UniRule"/>
</dbReference>
<feature type="active site" evidence="11">
    <location>
        <position position="130"/>
    </location>
</feature>
<comment type="subcellular location">
    <subcellularLocation>
        <location evidence="1 11">Cytoplasm</location>
    </subcellularLocation>
</comment>
<protein>
    <recommendedName>
        <fullName evidence="11">Imidazole glycerol phosphate synthase subunit HisF</fullName>
        <ecNumber evidence="11">4.3.2.10</ecNumber>
    </recommendedName>
    <alternativeName>
        <fullName evidence="11">IGP synthase cyclase subunit</fullName>
    </alternativeName>
    <alternativeName>
        <fullName evidence="11">IGP synthase subunit HisF</fullName>
    </alternativeName>
    <alternativeName>
        <fullName evidence="11">ImGP synthase subunit HisF</fullName>
        <shortName evidence="11">IGPS subunit HisF</shortName>
    </alternativeName>
</protein>
<feature type="active site" evidence="11">
    <location>
        <position position="11"/>
    </location>
</feature>
<dbReference type="InterPro" id="IPR006062">
    <property type="entry name" value="His_biosynth"/>
</dbReference>
<dbReference type="PANTHER" id="PTHR21235:SF2">
    <property type="entry name" value="IMIDAZOLE GLYCEROL PHOSPHATE SYNTHASE HISHF"/>
    <property type="match status" value="1"/>
</dbReference>
<name>A0A7J4IVV9_9ARCH</name>
<dbReference type="CDD" id="cd04731">
    <property type="entry name" value="HisF"/>
    <property type="match status" value="1"/>
</dbReference>
<dbReference type="Pfam" id="PF00977">
    <property type="entry name" value="His_biosynth"/>
    <property type="match status" value="1"/>
</dbReference>
<evidence type="ECO:0000256" key="6">
    <source>
        <dbReference type="ARBA" id="ARBA00022605"/>
    </source>
</evidence>
<dbReference type="UniPathway" id="UPA00031">
    <property type="reaction ID" value="UER00010"/>
</dbReference>
<dbReference type="Gene3D" id="3.20.20.70">
    <property type="entry name" value="Aldolase class I"/>
    <property type="match status" value="1"/>
</dbReference>
<proteinExistence type="inferred from homology"/>
<evidence type="ECO:0000313" key="13">
    <source>
        <dbReference type="EMBL" id="HIH09658.1"/>
    </source>
</evidence>
<dbReference type="PANTHER" id="PTHR21235">
    <property type="entry name" value="IMIDAZOLE GLYCEROL PHOSPHATE SYNTHASE SUBUNIT HISF/H IGP SYNTHASE SUBUNIT HISF/H"/>
    <property type="match status" value="1"/>
</dbReference>
<dbReference type="GO" id="GO:0016829">
    <property type="term" value="F:lyase activity"/>
    <property type="evidence" value="ECO:0007669"/>
    <property type="project" value="UniProtKB-KW"/>
</dbReference>
<comment type="function">
    <text evidence="9 11">IGPS catalyzes the conversion of PRFAR and glutamine to IGP, AICAR and glutamate. The HisF subunit catalyzes the cyclization activity that produces IGP and AICAR from PRFAR using the ammonia provided by the HisH subunit.</text>
</comment>
<evidence type="ECO:0000256" key="2">
    <source>
        <dbReference type="ARBA" id="ARBA00005091"/>
    </source>
</evidence>
<evidence type="ECO:0000256" key="10">
    <source>
        <dbReference type="ARBA" id="ARBA00047838"/>
    </source>
</evidence>
<dbReference type="EC" id="4.3.2.10" evidence="11"/>
<accession>A0A7J4IVV9</accession>
<comment type="subunit">
    <text evidence="4 11">Heterodimer of HisH and HisF.</text>
</comment>
<evidence type="ECO:0000256" key="1">
    <source>
        <dbReference type="ARBA" id="ARBA00004496"/>
    </source>
</evidence>
<dbReference type="InterPro" id="IPR011060">
    <property type="entry name" value="RibuloseP-bd_barrel"/>
</dbReference>
<evidence type="ECO:0000256" key="8">
    <source>
        <dbReference type="ARBA" id="ARBA00023239"/>
    </source>
</evidence>
<dbReference type="FunFam" id="3.20.20.70:FF:000006">
    <property type="entry name" value="Imidazole glycerol phosphate synthase subunit HisF"/>
    <property type="match status" value="1"/>
</dbReference>
<keyword evidence="6 11" id="KW-0028">Amino-acid biosynthesis</keyword>
<sequence>MLTKRIIPCLDVKDGKVVKGKNFNKLEYAGNPVELAAKYEGQGADELVFLDITASIENRKTMTELVKEVAKEIFIPFTVGGGISMVSDIAKLLNSGADKVSLNSAAVNNPKLITQAAQRFGSQCIMIGIDAKKSEGKWKVFTQGGMINTGIDAVEWAKKAELLGAGEILLTSIDRDGTKNGYEIELTKSISESVGIPVIASGGAKDPESILKVLNEGKADAALAASIFHYNKYSIAEVKKYLKENAMAVRL</sequence>
<dbReference type="NCBIfam" id="TIGR00735">
    <property type="entry name" value="hisF"/>
    <property type="match status" value="1"/>
</dbReference>
<dbReference type="InterPro" id="IPR004651">
    <property type="entry name" value="HisF"/>
</dbReference>
<comment type="caution">
    <text evidence="13">The sequence shown here is derived from an EMBL/GenBank/DDBJ whole genome shotgun (WGS) entry which is preliminary data.</text>
</comment>
<evidence type="ECO:0000256" key="4">
    <source>
        <dbReference type="ARBA" id="ARBA00011152"/>
    </source>
</evidence>
<evidence type="ECO:0000256" key="5">
    <source>
        <dbReference type="ARBA" id="ARBA00022490"/>
    </source>
</evidence>
<comment type="pathway">
    <text evidence="2 11">Amino-acid biosynthesis; L-histidine biosynthesis; L-histidine from 5-phospho-alpha-D-ribose 1-diphosphate: step 5/9.</text>
</comment>
<reference evidence="14" key="1">
    <citation type="journal article" date="2020" name="bioRxiv">
        <title>A rank-normalized archaeal taxonomy based on genome phylogeny resolves widespread incomplete and uneven classifications.</title>
        <authorList>
            <person name="Rinke C."/>
            <person name="Chuvochina M."/>
            <person name="Mussig A.J."/>
            <person name="Chaumeil P.-A."/>
            <person name="Waite D.W."/>
            <person name="Whitman W.B."/>
            <person name="Parks D.H."/>
            <person name="Hugenholtz P."/>
        </authorList>
    </citation>
    <scope>NUCLEOTIDE SEQUENCE [LARGE SCALE GENOMIC DNA]</scope>
</reference>
<dbReference type="GO" id="GO:0000107">
    <property type="term" value="F:imidazoleglycerol-phosphate synthase activity"/>
    <property type="evidence" value="ECO:0007669"/>
    <property type="project" value="UniProtKB-UniRule"/>
</dbReference>
<evidence type="ECO:0000256" key="9">
    <source>
        <dbReference type="ARBA" id="ARBA00025475"/>
    </source>
</evidence>
<keyword evidence="7 11" id="KW-0368">Histidine biosynthesis</keyword>
<dbReference type="EMBL" id="DUGC01000053">
    <property type="protein sequence ID" value="HIH09658.1"/>
    <property type="molecule type" value="Genomic_DNA"/>
</dbReference>
<keyword evidence="8 11" id="KW-0456">Lyase</keyword>